<comment type="caution">
    <text evidence="1">The sequence shown here is derived from an EMBL/GenBank/DDBJ whole genome shotgun (WGS) entry which is preliminary data.</text>
</comment>
<dbReference type="Proteomes" id="UP001281761">
    <property type="component" value="Unassembled WGS sequence"/>
</dbReference>
<organism evidence="1 2">
    <name type="scientific">Blattamonas nauphoetae</name>
    <dbReference type="NCBI Taxonomy" id="2049346"/>
    <lineage>
        <taxon>Eukaryota</taxon>
        <taxon>Metamonada</taxon>
        <taxon>Preaxostyla</taxon>
        <taxon>Oxymonadida</taxon>
        <taxon>Blattamonas</taxon>
    </lineage>
</organism>
<keyword evidence="2" id="KW-1185">Reference proteome</keyword>
<evidence type="ECO:0000313" key="1">
    <source>
        <dbReference type="EMBL" id="KAK2949254.1"/>
    </source>
</evidence>
<protein>
    <submittedName>
        <fullName evidence="1">Uncharacterized protein</fullName>
    </submittedName>
</protein>
<sequence>MIYESLLSKVEVEDVHLSVIWNMADCISEWKEDEADIVVRGKIVLQTLEQEGFRTRLEQTLLHDRSEAYGMDIWDISCEIMNSLGMNFRQPE</sequence>
<reference evidence="1 2" key="1">
    <citation type="journal article" date="2022" name="bioRxiv">
        <title>Genomics of Preaxostyla Flagellates Illuminates Evolutionary Transitions and the Path Towards Mitochondrial Loss.</title>
        <authorList>
            <person name="Novak L.V.F."/>
            <person name="Treitli S.C."/>
            <person name="Pyrih J."/>
            <person name="Halakuc P."/>
            <person name="Pipaliya S.V."/>
            <person name="Vacek V."/>
            <person name="Brzon O."/>
            <person name="Soukal P."/>
            <person name="Eme L."/>
            <person name="Dacks J.B."/>
            <person name="Karnkowska A."/>
            <person name="Elias M."/>
            <person name="Hampl V."/>
        </authorList>
    </citation>
    <scope>NUCLEOTIDE SEQUENCE [LARGE SCALE GENOMIC DNA]</scope>
    <source>
        <strain evidence="1">NAU3</strain>
        <tissue evidence="1">Gut</tissue>
    </source>
</reference>
<dbReference type="EMBL" id="JARBJD010000160">
    <property type="protein sequence ID" value="KAK2949254.1"/>
    <property type="molecule type" value="Genomic_DNA"/>
</dbReference>
<proteinExistence type="predicted"/>
<evidence type="ECO:0000313" key="2">
    <source>
        <dbReference type="Proteomes" id="UP001281761"/>
    </source>
</evidence>
<gene>
    <name evidence="1" type="ORF">BLNAU_15857</name>
</gene>
<name>A0ABQ9XEI9_9EUKA</name>
<accession>A0ABQ9XEI9</accession>